<evidence type="ECO:0000313" key="2">
    <source>
        <dbReference type="Proteomes" id="UP000650511"/>
    </source>
</evidence>
<protein>
    <recommendedName>
        <fullName evidence="3">Phosphoglycerate mutase</fullName>
    </recommendedName>
</protein>
<dbReference type="InterPro" id="IPR050275">
    <property type="entry name" value="PGM_Phosphatase"/>
</dbReference>
<dbReference type="CDD" id="cd07067">
    <property type="entry name" value="HP_PGM_like"/>
    <property type="match status" value="1"/>
</dbReference>
<dbReference type="OrthoDB" id="5241674at2"/>
<dbReference type="PANTHER" id="PTHR48100:SF1">
    <property type="entry name" value="HISTIDINE PHOSPHATASE FAMILY PROTEIN-RELATED"/>
    <property type="match status" value="1"/>
</dbReference>
<dbReference type="Proteomes" id="UP000650511">
    <property type="component" value="Unassembled WGS sequence"/>
</dbReference>
<accession>A0A8J3EVQ0</accession>
<dbReference type="EMBL" id="BMHA01000016">
    <property type="protein sequence ID" value="GGI09613.1"/>
    <property type="molecule type" value="Genomic_DNA"/>
</dbReference>
<evidence type="ECO:0008006" key="3">
    <source>
        <dbReference type="Google" id="ProtNLM"/>
    </source>
</evidence>
<evidence type="ECO:0000313" key="1">
    <source>
        <dbReference type="EMBL" id="GGI09613.1"/>
    </source>
</evidence>
<dbReference type="AlphaFoldDB" id="A0A8J3EVQ0"/>
<reference evidence="1" key="2">
    <citation type="submission" date="2020-09" db="EMBL/GenBank/DDBJ databases">
        <authorList>
            <person name="Sun Q."/>
            <person name="Zhou Y."/>
        </authorList>
    </citation>
    <scope>NUCLEOTIDE SEQUENCE</scope>
    <source>
        <strain evidence="1">CGMCC 1.14988</strain>
    </source>
</reference>
<dbReference type="PANTHER" id="PTHR48100">
    <property type="entry name" value="BROAD-SPECIFICITY PHOSPHATASE YOR283W-RELATED"/>
    <property type="match status" value="1"/>
</dbReference>
<keyword evidence="2" id="KW-1185">Reference proteome</keyword>
<organism evidence="1 2">
    <name type="scientific">Egicoccus halophilus</name>
    <dbReference type="NCBI Taxonomy" id="1670830"/>
    <lineage>
        <taxon>Bacteria</taxon>
        <taxon>Bacillati</taxon>
        <taxon>Actinomycetota</taxon>
        <taxon>Nitriliruptoria</taxon>
        <taxon>Egicoccales</taxon>
        <taxon>Egicoccaceae</taxon>
        <taxon>Egicoccus</taxon>
    </lineage>
</organism>
<dbReference type="SUPFAM" id="SSF53254">
    <property type="entry name" value="Phosphoglycerate mutase-like"/>
    <property type="match status" value="1"/>
</dbReference>
<reference evidence="1" key="1">
    <citation type="journal article" date="2014" name="Int. J. Syst. Evol. Microbiol.">
        <title>Complete genome sequence of Corynebacterium casei LMG S-19264T (=DSM 44701T), isolated from a smear-ripened cheese.</title>
        <authorList>
            <consortium name="US DOE Joint Genome Institute (JGI-PGF)"/>
            <person name="Walter F."/>
            <person name="Albersmeier A."/>
            <person name="Kalinowski J."/>
            <person name="Ruckert C."/>
        </authorList>
    </citation>
    <scope>NUCLEOTIDE SEQUENCE</scope>
    <source>
        <strain evidence="1">CGMCC 1.14988</strain>
    </source>
</reference>
<dbReference type="SMART" id="SM00855">
    <property type="entry name" value="PGAM"/>
    <property type="match status" value="1"/>
</dbReference>
<gene>
    <name evidence="1" type="ORF">GCM10011354_34950</name>
</gene>
<dbReference type="GO" id="GO:0016791">
    <property type="term" value="F:phosphatase activity"/>
    <property type="evidence" value="ECO:0007669"/>
    <property type="project" value="TreeGrafter"/>
</dbReference>
<comment type="caution">
    <text evidence="1">The sequence shown here is derived from an EMBL/GenBank/DDBJ whole genome shotgun (WGS) entry which is preliminary data.</text>
</comment>
<name>A0A8J3EVQ0_9ACTN</name>
<dbReference type="RefSeq" id="WP_130649257.1">
    <property type="nucleotide sequence ID" value="NZ_BMHA01000016.1"/>
</dbReference>
<dbReference type="InterPro" id="IPR029033">
    <property type="entry name" value="His_PPase_superfam"/>
</dbReference>
<proteinExistence type="predicted"/>
<sequence>MELLLVRHAQPEWSRDRTARVDPGLTPRGHEQARRVAERLAAGTFDRLLVSTATRARETAAPLRALVPDVAAEEREWLHEIRMPAAWEGTPQEEVERVFREARVRGREDWWNGIPDGESFRDFHARVTAGLEQELAGLGLQRDDHGFWQLPEHRPRVVVVAHAGTNSVVLGHLLGLAPEPWEWERFASDHASVTLLRTTRIASGHVFSLQRFSDVGHLPDTLVTG</sequence>
<dbReference type="Gene3D" id="3.40.50.1240">
    <property type="entry name" value="Phosphoglycerate mutase-like"/>
    <property type="match status" value="1"/>
</dbReference>
<dbReference type="InterPro" id="IPR013078">
    <property type="entry name" value="His_Pase_superF_clade-1"/>
</dbReference>
<dbReference type="Pfam" id="PF00300">
    <property type="entry name" value="His_Phos_1"/>
    <property type="match status" value="1"/>
</dbReference>
<dbReference type="GO" id="GO:0005737">
    <property type="term" value="C:cytoplasm"/>
    <property type="evidence" value="ECO:0007669"/>
    <property type="project" value="TreeGrafter"/>
</dbReference>